<dbReference type="Proteomes" id="UP001431429">
    <property type="component" value="Unassembled WGS sequence"/>
</dbReference>
<dbReference type="SUPFAM" id="SSF49319">
    <property type="entry name" value="Actinoxanthin-like"/>
    <property type="match status" value="1"/>
</dbReference>
<proteinExistence type="predicted"/>
<evidence type="ECO:0000256" key="1">
    <source>
        <dbReference type="SAM" id="SignalP"/>
    </source>
</evidence>
<organism evidence="3 4">
    <name type="scientific">Streptomyces albipurpureus</name>
    <dbReference type="NCBI Taxonomy" id="2897419"/>
    <lineage>
        <taxon>Bacteria</taxon>
        <taxon>Bacillati</taxon>
        <taxon>Actinomycetota</taxon>
        <taxon>Actinomycetes</taxon>
        <taxon>Kitasatosporales</taxon>
        <taxon>Streptomycetaceae</taxon>
        <taxon>Streptomyces</taxon>
    </lineage>
</organism>
<evidence type="ECO:0000259" key="2">
    <source>
        <dbReference type="Pfam" id="PF04213"/>
    </source>
</evidence>
<dbReference type="InterPro" id="IPR013783">
    <property type="entry name" value="Ig-like_fold"/>
</dbReference>
<dbReference type="InterPro" id="IPR036179">
    <property type="entry name" value="Ig-like_dom_sf"/>
</dbReference>
<keyword evidence="1" id="KW-0732">Signal</keyword>
<dbReference type="SUPFAM" id="SSF48726">
    <property type="entry name" value="Immunoglobulin"/>
    <property type="match status" value="1"/>
</dbReference>
<accession>A0ABT0UU77</accession>
<dbReference type="EMBL" id="JAMQAW010000036">
    <property type="protein sequence ID" value="MCM2392142.1"/>
    <property type="molecule type" value="Genomic_DNA"/>
</dbReference>
<sequence>MSMPRSSRLAALATLTVVSVGAGVLAVPATAAAAVPAAAAAAANAQAVAPKGGTATAASPILVSGQAGWGFKASWNSYVANNGGTVTVAGGATKGAGDVVAYPVVHGAVNPAGLDADVRFGGSVTYSVPTHDITAITLANPRVVLKDGTGTLFVDVTTNLVGSTPATTKAVPFATLKASASALSGSKLDWKGITATITAKGGESFAFQGRPMYPAGTALDNLALGGTVSVPTLTVTQISGLGASTKVIVSGKGYQPRGGVYLAQSVALDGVTFPSLFGNAAYVPAVSAEGTFSTELTLTETFAPSGKPVVDCRTTACFVSSFNSHPTAADPLWMSSRAQDVSQLLSFGPAKVTTQPASSSVRSGATAVFTAAANGADSVRWERSTDEGVTWAPVAGATSATLSVKSTVALNASRYRAVFSNAAGEVASSSAKLFVGAVPTRVASFKAAPDPVAKGSKLTLTGVFQTVGATDNTWRPVAKTALVIESRVKGTTTWKKATSATTAANGTFSATATATVDSDWRARYGGTADVKTSSSAVDAVDVRLKTAISGFNASPEPVRKGRSLTVVGTLRGLDGTWKNAASQSVTISFQANGSKTWTNLGTVRTNSKGVFTKAFTASKDGNWRAVFAANASYLGTTSASDHIDVR</sequence>
<dbReference type="InterPro" id="IPR007331">
    <property type="entry name" value="Htaa"/>
</dbReference>
<feature type="chain" id="PRO_5045287245" evidence="1">
    <location>
        <begin position="34"/>
        <end position="646"/>
    </location>
</feature>
<evidence type="ECO:0000313" key="4">
    <source>
        <dbReference type="Proteomes" id="UP001431429"/>
    </source>
</evidence>
<dbReference type="Gene3D" id="2.60.40.230">
    <property type="entry name" value="Neocarzinostatin-like"/>
    <property type="match status" value="1"/>
</dbReference>
<name>A0ABT0UU77_9ACTN</name>
<evidence type="ECO:0000313" key="3">
    <source>
        <dbReference type="EMBL" id="MCM2392142.1"/>
    </source>
</evidence>
<feature type="domain" description="Htaa" evidence="2">
    <location>
        <begin position="65"/>
        <end position="223"/>
    </location>
</feature>
<feature type="signal peptide" evidence="1">
    <location>
        <begin position="1"/>
        <end position="33"/>
    </location>
</feature>
<dbReference type="Gene3D" id="2.60.40.10">
    <property type="entry name" value="Immunoglobulins"/>
    <property type="match status" value="1"/>
</dbReference>
<reference evidence="3" key="1">
    <citation type="submission" date="2022-06" db="EMBL/GenBank/DDBJ databases">
        <title>Genome public.</title>
        <authorList>
            <person name="Sun Q."/>
        </authorList>
    </citation>
    <scope>NUCLEOTIDE SEQUENCE</scope>
    <source>
        <strain evidence="3">CWNU-1</strain>
    </source>
</reference>
<gene>
    <name evidence="3" type="ORF">NBG84_28300</name>
</gene>
<dbReference type="RefSeq" id="WP_250922453.1">
    <property type="nucleotide sequence ID" value="NZ_JAMQAW010000036.1"/>
</dbReference>
<comment type="caution">
    <text evidence="3">The sequence shown here is derived from an EMBL/GenBank/DDBJ whole genome shotgun (WGS) entry which is preliminary data.</text>
</comment>
<protein>
    <submittedName>
        <fullName evidence="3">HtaA domain-containing protein</fullName>
    </submittedName>
</protein>
<dbReference type="Pfam" id="PF04213">
    <property type="entry name" value="HtaA"/>
    <property type="match status" value="1"/>
</dbReference>
<keyword evidence="4" id="KW-1185">Reference proteome</keyword>
<dbReference type="InterPro" id="IPR027273">
    <property type="entry name" value="Neocarzinostatin-like"/>
</dbReference>